<evidence type="ECO:0000313" key="3">
    <source>
        <dbReference type="Proteomes" id="UP000319212"/>
    </source>
</evidence>
<name>A0A502DZ62_9BURK</name>
<organism evidence="2 3">
    <name type="scientific">Variovorax guangxiensis</name>
    <dbReference type="NCBI Taxonomy" id="1775474"/>
    <lineage>
        <taxon>Bacteria</taxon>
        <taxon>Pseudomonadati</taxon>
        <taxon>Pseudomonadota</taxon>
        <taxon>Betaproteobacteria</taxon>
        <taxon>Burkholderiales</taxon>
        <taxon>Comamonadaceae</taxon>
        <taxon>Variovorax</taxon>
    </lineage>
</organism>
<evidence type="ECO:0000313" key="2">
    <source>
        <dbReference type="EMBL" id="TPG30617.1"/>
    </source>
</evidence>
<accession>A0A502DZ62</accession>
<dbReference type="Pfam" id="PF04964">
    <property type="entry name" value="Flp_Fap"/>
    <property type="match status" value="1"/>
</dbReference>
<keyword evidence="1" id="KW-0472">Membrane</keyword>
<keyword evidence="1" id="KW-1133">Transmembrane helix</keyword>
<keyword evidence="1" id="KW-0812">Transmembrane</keyword>
<dbReference type="AlphaFoldDB" id="A0A502DZ62"/>
<sequence length="58" mass="6178">MQKLFTQFIKDEEGATAIEYGIIAGLISLALIGVFGGLSDQLTNVFTRITAALITAMT</sequence>
<evidence type="ECO:0000256" key="1">
    <source>
        <dbReference type="SAM" id="Phobius"/>
    </source>
</evidence>
<dbReference type="EMBL" id="RCZI01000001">
    <property type="protein sequence ID" value="TPG30617.1"/>
    <property type="molecule type" value="Genomic_DNA"/>
</dbReference>
<gene>
    <name evidence="2" type="ORF">EAH82_03870</name>
</gene>
<dbReference type="InterPro" id="IPR007047">
    <property type="entry name" value="Flp_Fap"/>
</dbReference>
<dbReference type="Proteomes" id="UP000319212">
    <property type="component" value="Unassembled WGS sequence"/>
</dbReference>
<protein>
    <submittedName>
        <fullName evidence="2">Flp family type IVb pilin</fullName>
    </submittedName>
</protein>
<reference evidence="2 3" key="1">
    <citation type="journal article" date="2019" name="Environ. Microbiol.">
        <title>Species interactions and distinct microbial communities in high Arctic permafrost affected cryosols are associated with the CH4 and CO2 gas fluxes.</title>
        <authorList>
            <person name="Altshuler I."/>
            <person name="Hamel J."/>
            <person name="Turney S."/>
            <person name="Magnuson E."/>
            <person name="Levesque R."/>
            <person name="Greer C."/>
            <person name="Whyte L.G."/>
        </authorList>
    </citation>
    <scope>NUCLEOTIDE SEQUENCE [LARGE SCALE GENOMIC DNA]</scope>
    <source>
        <strain evidence="2 3">S06.C</strain>
    </source>
</reference>
<feature type="transmembrane region" description="Helical" evidence="1">
    <location>
        <begin position="20"/>
        <end position="38"/>
    </location>
</feature>
<comment type="caution">
    <text evidence="2">The sequence shown here is derived from an EMBL/GenBank/DDBJ whole genome shotgun (WGS) entry which is preliminary data.</text>
</comment>
<proteinExistence type="predicted"/>